<reference evidence="2 3" key="1">
    <citation type="journal article" date="2018" name="Front. Plant Sci.">
        <title>Red Clover (Trifolium pratense) and Zigzag Clover (T. medium) - A Picture of Genomic Similarities and Differences.</title>
        <authorList>
            <person name="Dluhosova J."/>
            <person name="Istvanek J."/>
            <person name="Nedelnik J."/>
            <person name="Repkova J."/>
        </authorList>
    </citation>
    <scope>NUCLEOTIDE SEQUENCE [LARGE SCALE GENOMIC DNA]</scope>
    <source>
        <strain evidence="3">cv. 10/8</strain>
        <tissue evidence="2">Leaf</tissue>
    </source>
</reference>
<dbReference type="AlphaFoldDB" id="A0A392VGD1"/>
<dbReference type="EMBL" id="LXQA011153820">
    <property type="protein sequence ID" value="MCI86947.1"/>
    <property type="molecule type" value="Genomic_DNA"/>
</dbReference>
<feature type="region of interest" description="Disordered" evidence="1">
    <location>
        <begin position="24"/>
        <end position="49"/>
    </location>
</feature>
<accession>A0A392VGD1</accession>
<sequence>MNENCFSDDSTEEDYLSEVEKCDGEEGLANDGDGVEVETCDGEDGVADD</sequence>
<dbReference type="Proteomes" id="UP000265520">
    <property type="component" value="Unassembled WGS sequence"/>
</dbReference>
<evidence type="ECO:0000313" key="2">
    <source>
        <dbReference type="EMBL" id="MCI86947.1"/>
    </source>
</evidence>
<proteinExistence type="predicted"/>
<organism evidence="2 3">
    <name type="scientific">Trifolium medium</name>
    <dbReference type="NCBI Taxonomy" id="97028"/>
    <lineage>
        <taxon>Eukaryota</taxon>
        <taxon>Viridiplantae</taxon>
        <taxon>Streptophyta</taxon>
        <taxon>Embryophyta</taxon>
        <taxon>Tracheophyta</taxon>
        <taxon>Spermatophyta</taxon>
        <taxon>Magnoliopsida</taxon>
        <taxon>eudicotyledons</taxon>
        <taxon>Gunneridae</taxon>
        <taxon>Pentapetalae</taxon>
        <taxon>rosids</taxon>
        <taxon>fabids</taxon>
        <taxon>Fabales</taxon>
        <taxon>Fabaceae</taxon>
        <taxon>Papilionoideae</taxon>
        <taxon>50 kb inversion clade</taxon>
        <taxon>NPAAA clade</taxon>
        <taxon>Hologalegina</taxon>
        <taxon>IRL clade</taxon>
        <taxon>Trifolieae</taxon>
        <taxon>Trifolium</taxon>
    </lineage>
</organism>
<feature type="non-terminal residue" evidence="2">
    <location>
        <position position="49"/>
    </location>
</feature>
<keyword evidence="3" id="KW-1185">Reference proteome</keyword>
<feature type="compositionally biased region" description="Acidic residues" evidence="1">
    <location>
        <begin position="25"/>
        <end position="49"/>
    </location>
</feature>
<evidence type="ECO:0000313" key="3">
    <source>
        <dbReference type="Proteomes" id="UP000265520"/>
    </source>
</evidence>
<comment type="caution">
    <text evidence="2">The sequence shown here is derived from an EMBL/GenBank/DDBJ whole genome shotgun (WGS) entry which is preliminary data.</text>
</comment>
<evidence type="ECO:0000256" key="1">
    <source>
        <dbReference type="SAM" id="MobiDB-lite"/>
    </source>
</evidence>
<name>A0A392VGD1_9FABA</name>
<protein>
    <submittedName>
        <fullName evidence="2">Uncharacterized protein</fullName>
    </submittedName>
</protein>